<reference evidence="1 2" key="1">
    <citation type="submission" date="2020-12" db="EMBL/GenBank/DDBJ databases">
        <title>FDA dAtabase for Regulatory Grade micrObial Sequences (FDA-ARGOS): Supporting development and validation of Infectious Disease Dx tests.</title>
        <authorList>
            <person name="Sproer C."/>
            <person name="Gronow S."/>
            <person name="Severitt S."/>
            <person name="Schroder I."/>
            <person name="Tallon L."/>
            <person name="Sadzewicz L."/>
            <person name="Zhao X."/>
            <person name="Boylan J."/>
            <person name="Ott S."/>
            <person name="Bowen H."/>
            <person name="Vavikolanu K."/>
            <person name="Mehta A."/>
            <person name="Aluvathingal J."/>
            <person name="Nadendla S."/>
            <person name="Lowell S."/>
            <person name="Myers T."/>
            <person name="Yan Y."/>
            <person name="Sichtig H."/>
        </authorList>
    </citation>
    <scope>NUCLEOTIDE SEQUENCE [LARGE SCALE GENOMIC DNA]</scope>
    <source>
        <strain evidence="1 2">FDAARGOS_907</strain>
    </source>
</reference>
<sequence length="115" mass="13218">MNLGDNLSEYVIAFVQQELFGTQKPPFTIDENFPINVGEYPIDSEDADELLVAFAEKFHVDFKSMEWNDYFPRVGIPFIPNCLLPKHLQTDHNNPKPLTIAMLIDSAKAGRWLYD</sequence>
<dbReference type="Pfam" id="PF07377">
    <property type="entry name" value="DUF1493"/>
    <property type="match status" value="1"/>
</dbReference>
<organism evidence="1 2">
    <name type="scientific">Serratia plymuthica</name>
    <dbReference type="NCBI Taxonomy" id="82996"/>
    <lineage>
        <taxon>Bacteria</taxon>
        <taxon>Pseudomonadati</taxon>
        <taxon>Pseudomonadota</taxon>
        <taxon>Gammaproteobacteria</taxon>
        <taxon>Enterobacterales</taxon>
        <taxon>Yersiniaceae</taxon>
        <taxon>Serratia</taxon>
    </lineage>
</organism>
<dbReference type="EMBL" id="CP065673">
    <property type="protein sequence ID" value="QPS22101.1"/>
    <property type="molecule type" value="Genomic_DNA"/>
</dbReference>
<evidence type="ECO:0000313" key="1">
    <source>
        <dbReference type="EMBL" id="QPS22101.1"/>
    </source>
</evidence>
<dbReference type="Proteomes" id="UP000594967">
    <property type="component" value="Chromosome"/>
</dbReference>
<protein>
    <submittedName>
        <fullName evidence="1">DUF1493 family protein</fullName>
    </submittedName>
</protein>
<gene>
    <name evidence="1" type="ORF">I6G64_06835</name>
</gene>
<accession>A0A7T2SUZ8</accession>
<dbReference type="RefSeq" id="WP_063198011.1">
    <property type="nucleotide sequence ID" value="NZ_CAMITG010000006.1"/>
</dbReference>
<name>A0A7T2SUZ8_SERPL</name>
<evidence type="ECO:0000313" key="2">
    <source>
        <dbReference type="Proteomes" id="UP000594967"/>
    </source>
</evidence>
<keyword evidence="2" id="KW-1185">Reference proteome</keyword>
<dbReference type="InterPro" id="IPR010862">
    <property type="entry name" value="DUF1493"/>
</dbReference>
<proteinExistence type="predicted"/>